<protein>
    <submittedName>
        <fullName evidence="3">Uncharacterized protein</fullName>
    </submittedName>
</protein>
<dbReference type="PaxDb" id="2850-Phatr50022"/>
<dbReference type="OrthoDB" id="45313at2759"/>
<dbReference type="InParanoid" id="B7GCN3"/>
<dbReference type="AlphaFoldDB" id="B7GCN3"/>
<reference evidence="3 4" key="1">
    <citation type="journal article" date="2008" name="Nature">
        <title>The Phaeodactylum genome reveals the evolutionary history of diatom genomes.</title>
        <authorList>
            <person name="Bowler C."/>
            <person name="Allen A.E."/>
            <person name="Badger J.H."/>
            <person name="Grimwood J."/>
            <person name="Jabbari K."/>
            <person name="Kuo A."/>
            <person name="Maheswari U."/>
            <person name="Martens C."/>
            <person name="Maumus F."/>
            <person name="Otillar R.P."/>
            <person name="Rayko E."/>
            <person name="Salamov A."/>
            <person name="Vandepoele K."/>
            <person name="Beszteri B."/>
            <person name="Gruber A."/>
            <person name="Heijde M."/>
            <person name="Katinka M."/>
            <person name="Mock T."/>
            <person name="Valentin K."/>
            <person name="Verret F."/>
            <person name="Berges J.A."/>
            <person name="Brownlee C."/>
            <person name="Cadoret J.P."/>
            <person name="Chiovitti A."/>
            <person name="Choi C.J."/>
            <person name="Coesel S."/>
            <person name="De Martino A."/>
            <person name="Detter J.C."/>
            <person name="Durkin C."/>
            <person name="Falciatore A."/>
            <person name="Fournet J."/>
            <person name="Haruta M."/>
            <person name="Huysman M.J."/>
            <person name="Jenkins B.D."/>
            <person name="Jiroutova K."/>
            <person name="Jorgensen R.E."/>
            <person name="Joubert Y."/>
            <person name="Kaplan A."/>
            <person name="Kroger N."/>
            <person name="Kroth P.G."/>
            <person name="La Roche J."/>
            <person name="Lindquist E."/>
            <person name="Lommer M."/>
            <person name="Martin-Jezequel V."/>
            <person name="Lopez P.J."/>
            <person name="Lucas S."/>
            <person name="Mangogna M."/>
            <person name="McGinnis K."/>
            <person name="Medlin L.K."/>
            <person name="Montsant A."/>
            <person name="Oudot-Le Secq M.P."/>
            <person name="Napoli C."/>
            <person name="Obornik M."/>
            <person name="Parker M.S."/>
            <person name="Petit J.L."/>
            <person name="Porcel B.M."/>
            <person name="Poulsen N."/>
            <person name="Robison M."/>
            <person name="Rychlewski L."/>
            <person name="Rynearson T.A."/>
            <person name="Schmutz J."/>
            <person name="Shapiro H."/>
            <person name="Siaut M."/>
            <person name="Stanley M."/>
            <person name="Sussman M.R."/>
            <person name="Taylor A.R."/>
            <person name="Vardi A."/>
            <person name="von Dassow P."/>
            <person name="Vyverman W."/>
            <person name="Willis A."/>
            <person name="Wyrwicz L.S."/>
            <person name="Rokhsar D.S."/>
            <person name="Weissenbach J."/>
            <person name="Armbrust E.V."/>
            <person name="Green B.R."/>
            <person name="Van de Peer Y."/>
            <person name="Grigoriev I.V."/>
        </authorList>
    </citation>
    <scope>NUCLEOTIDE SEQUENCE [LARGE SCALE GENOMIC DNA]</scope>
    <source>
        <strain evidence="3 4">CCAP 1055/1</strain>
    </source>
</reference>
<keyword evidence="2" id="KW-0472">Membrane</keyword>
<feature type="transmembrane region" description="Helical" evidence="2">
    <location>
        <begin position="252"/>
        <end position="274"/>
    </location>
</feature>
<feature type="region of interest" description="Disordered" evidence="1">
    <location>
        <begin position="327"/>
        <end position="362"/>
    </location>
</feature>
<feature type="transmembrane region" description="Helical" evidence="2">
    <location>
        <begin position="194"/>
        <end position="212"/>
    </location>
</feature>
<accession>B7GCN3</accession>
<keyword evidence="2" id="KW-1133">Transmembrane helix</keyword>
<dbReference type="eggNOG" id="ENOG502SW2E">
    <property type="taxonomic scope" value="Eukaryota"/>
</dbReference>
<evidence type="ECO:0000313" key="4">
    <source>
        <dbReference type="Proteomes" id="UP000000759"/>
    </source>
</evidence>
<evidence type="ECO:0000256" key="2">
    <source>
        <dbReference type="SAM" id="Phobius"/>
    </source>
</evidence>
<dbReference type="GeneID" id="7198721"/>
<gene>
    <name evidence="3" type="ORF">PHATRDRAFT_50022</name>
</gene>
<keyword evidence="4" id="KW-1185">Reference proteome</keyword>
<evidence type="ECO:0000313" key="3">
    <source>
        <dbReference type="EMBL" id="EEC43643.1"/>
    </source>
</evidence>
<keyword evidence="2" id="KW-0812">Transmembrane</keyword>
<dbReference type="Proteomes" id="UP000000759">
    <property type="component" value="Chromosome 26"/>
</dbReference>
<name>B7GCN3_PHATC</name>
<sequence length="362" mass="39875">MEAFGEFKRLFAICGKWRDEFAFRVGIGEGASPAQRPSFYRVETLEADHRNDSFFVYKCSNPNLPTSSTRISIREFWCFFPTLGGGPNGRKTHHNKTTHNRISWSFHEVSLCTTTYFYTKAFSRTTPFQCPPFDPWPPPACCLRTWVLEWEQRPFGEAHASLVLGVVGMGASQGLVARAEALSQKTPKRKLPVAAARFGALYTVAVSCVLVWRGTWVGWDCLYERLHPHPDTKSTDPGHATHSGMLSHVVSVTLLLATGLFASVLAPPAAVSVIRDWSIHSGSRAYSGPAQSVFNKLFPSSSSSSSVQTAGGNGFSPSRAFLSTTSNRLSARGQHPHPSSLLRTEGSRTSKVHRTTYTSSTR</sequence>
<dbReference type="RefSeq" id="XP_002184907.1">
    <property type="nucleotide sequence ID" value="XM_002184871.1"/>
</dbReference>
<dbReference type="EMBL" id="CM000628">
    <property type="protein sequence ID" value="EEC43643.1"/>
    <property type="molecule type" value="Genomic_DNA"/>
</dbReference>
<evidence type="ECO:0000256" key="1">
    <source>
        <dbReference type="SAM" id="MobiDB-lite"/>
    </source>
</evidence>
<organism evidence="3 4">
    <name type="scientific">Phaeodactylum tricornutum (strain CCAP 1055/1)</name>
    <dbReference type="NCBI Taxonomy" id="556484"/>
    <lineage>
        <taxon>Eukaryota</taxon>
        <taxon>Sar</taxon>
        <taxon>Stramenopiles</taxon>
        <taxon>Ochrophyta</taxon>
        <taxon>Bacillariophyta</taxon>
        <taxon>Bacillariophyceae</taxon>
        <taxon>Bacillariophycidae</taxon>
        <taxon>Naviculales</taxon>
        <taxon>Phaeodactylaceae</taxon>
        <taxon>Phaeodactylum</taxon>
    </lineage>
</organism>
<dbReference type="KEGG" id="pti:PHATRDRAFT_50022"/>
<proteinExistence type="predicted"/>
<reference evidence="4" key="2">
    <citation type="submission" date="2008-08" db="EMBL/GenBank/DDBJ databases">
        <authorList>
            <consortium name="Diatom Consortium"/>
            <person name="Grigoriev I."/>
            <person name="Grimwood J."/>
            <person name="Kuo A."/>
            <person name="Otillar R.P."/>
            <person name="Salamov A."/>
            <person name="Detter J.C."/>
            <person name="Lindquist E."/>
            <person name="Shapiro H."/>
            <person name="Lucas S."/>
            <person name="Glavina del Rio T."/>
            <person name="Pitluck S."/>
            <person name="Rokhsar D."/>
            <person name="Bowler C."/>
        </authorList>
    </citation>
    <scope>GENOME REANNOTATION</scope>
    <source>
        <strain evidence="4">CCAP 1055/1</strain>
    </source>
</reference>